<dbReference type="Proteomes" id="UP001207276">
    <property type="component" value="Unassembled WGS sequence"/>
</dbReference>
<evidence type="ECO:0000313" key="2">
    <source>
        <dbReference type="Proteomes" id="UP001207276"/>
    </source>
</evidence>
<comment type="caution">
    <text evidence="1">The sequence shown here is derived from an EMBL/GenBank/DDBJ whole genome shotgun (WGS) entry which is preliminary data.</text>
</comment>
<protein>
    <submittedName>
        <fullName evidence="1">Uncharacterized protein</fullName>
    </submittedName>
</protein>
<dbReference type="EMBL" id="JAPJDE010000001">
    <property type="protein sequence ID" value="MCX2847887.1"/>
    <property type="molecule type" value="Genomic_DNA"/>
</dbReference>
<name>A0ABT3RZC9_9MICO</name>
<reference evidence="1 2" key="1">
    <citation type="submission" date="2022-11" db="EMBL/GenBank/DDBJ databases">
        <title>Taxonomy of Curtobacterium flaccumfaciens.</title>
        <authorList>
            <person name="Osdaghi E."/>
            <person name="Taghavi S.M."/>
            <person name="Hamidizade M."/>
            <person name="Abachi H."/>
            <person name="Fazliarab A."/>
            <person name="Baeyen S."/>
            <person name="Portier P."/>
            <person name="Van Vaerenbergh J."/>
            <person name="Jacques M.-A."/>
        </authorList>
    </citation>
    <scope>NUCLEOTIDE SEQUENCE [LARGE SCALE GENOMIC DNA]</scope>
    <source>
        <strain evidence="1 2">LMG 3715</strain>
    </source>
</reference>
<dbReference type="RefSeq" id="WP_258375068.1">
    <property type="nucleotide sequence ID" value="NZ_CP104934.1"/>
</dbReference>
<gene>
    <name evidence="1" type="ORF">ORG12_04285</name>
</gene>
<evidence type="ECO:0000313" key="1">
    <source>
        <dbReference type="EMBL" id="MCX2847887.1"/>
    </source>
</evidence>
<proteinExistence type="predicted"/>
<sequence length="42" mass="4637">MCDITRTDTYTVDSPDHSLTGGHSSFESAAAQVHGWVRWTGR</sequence>
<organism evidence="1 2">
    <name type="scientific">Curtobacterium poinsettiae</name>
    <dbReference type="NCBI Taxonomy" id="159612"/>
    <lineage>
        <taxon>Bacteria</taxon>
        <taxon>Bacillati</taxon>
        <taxon>Actinomycetota</taxon>
        <taxon>Actinomycetes</taxon>
        <taxon>Micrococcales</taxon>
        <taxon>Microbacteriaceae</taxon>
        <taxon>Curtobacterium</taxon>
    </lineage>
</organism>
<accession>A0ABT3RZC9</accession>
<keyword evidence="2" id="KW-1185">Reference proteome</keyword>